<sequence>GEIDSAFVYEDRTRRFFPPAPRVPRMPGLNAGDGGFMDDLEDTFHELSTSPRQHFNMLSSGDKDDLSQLVVLSFGELTENLVKPKGKNVLKDEEYAEVQKSEAEVRESWTIVGTIGVSAREDEIGGMGMKTPRGRKRDHETIVSRSSNWLTNIHLRQELKLLSSSDKGVSNFLEFTLPTKFTAHEHIPWMKLQLFQDAFLHDQGMHKGVSLQM</sequence>
<dbReference type="AlphaFoldDB" id="A0A426Y264"/>
<comment type="caution">
    <text evidence="1">The sequence shown here is derived from an EMBL/GenBank/DDBJ whole genome shotgun (WGS) entry which is preliminary data.</text>
</comment>
<protein>
    <submittedName>
        <fullName evidence="1">Uncharacterized protein</fullName>
    </submittedName>
</protein>
<reference evidence="1 2" key="1">
    <citation type="journal article" date="2014" name="Agronomy (Basel)">
        <title>A Draft Genome Sequence for Ensete ventricosum, the Drought-Tolerant Tree Against Hunger.</title>
        <authorList>
            <person name="Harrison J."/>
            <person name="Moore K.A."/>
            <person name="Paszkiewicz K."/>
            <person name="Jones T."/>
            <person name="Grant M."/>
            <person name="Ambacheew D."/>
            <person name="Muzemil S."/>
            <person name="Studholme D.J."/>
        </authorList>
    </citation>
    <scope>NUCLEOTIDE SEQUENCE [LARGE SCALE GENOMIC DNA]</scope>
</reference>
<dbReference type="Proteomes" id="UP000287651">
    <property type="component" value="Unassembled WGS sequence"/>
</dbReference>
<organism evidence="1 2">
    <name type="scientific">Ensete ventricosum</name>
    <name type="common">Abyssinian banana</name>
    <name type="synonym">Musa ensete</name>
    <dbReference type="NCBI Taxonomy" id="4639"/>
    <lineage>
        <taxon>Eukaryota</taxon>
        <taxon>Viridiplantae</taxon>
        <taxon>Streptophyta</taxon>
        <taxon>Embryophyta</taxon>
        <taxon>Tracheophyta</taxon>
        <taxon>Spermatophyta</taxon>
        <taxon>Magnoliopsida</taxon>
        <taxon>Liliopsida</taxon>
        <taxon>Zingiberales</taxon>
        <taxon>Musaceae</taxon>
        <taxon>Ensete</taxon>
    </lineage>
</organism>
<name>A0A426Y264_ENSVE</name>
<feature type="non-terminal residue" evidence="1">
    <location>
        <position position="1"/>
    </location>
</feature>
<accession>A0A426Y264</accession>
<evidence type="ECO:0000313" key="2">
    <source>
        <dbReference type="Proteomes" id="UP000287651"/>
    </source>
</evidence>
<dbReference type="EMBL" id="AMZH03015554">
    <property type="protein sequence ID" value="RRT45863.1"/>
    <property type="molecule type" value="Genomic_DNA"/>
</dbReference>
<gene>
    <name evidence="1" type="ORF">B296_00053464</name>
</gene>
<evidence type="ECO:0000313" key="1">
    <source>
        <dbReference type="EMBL" id="RRT45863.1"/>
    </source>
</evidence>
<proteinExistence type="predicted"/>